<feature type="region of interest" description="Disordered" evidence="1">
    <location>
        <begin position="148"/>
        <end position="184"/>
    </location>
</feature>
<accession>A0A4Z2I9D4</accession>
<protein>
    <submittedName>
        <fullName evidence="3">Uncharacterized protein</fullName>
    </submittedName>
</protein>
<keyword evidence="2" id="KW-0812">Transmembrane</keyword>
<feature type="compositionally biased region" description="Basic and acidic residues" evidence="1">
    <location>
        <begin position="154"/>
        <end position="171"/>
    </location>
</feature>
<evidence type="ECO:0000313" key="4">
    <source>
        <dbReference type="Proteomes" id="UP000314294"/>
    </source>
</evidence>
<evidence type="ECO:0000256" key="1">
    <source>
        <dbReference type="SAM" id="MobiDB-lite"/>
    </source>
</evidence>
<sequence length="184" mass="19667">MGERRVHAHSLVGEVTQAVHVRVRMGGGGGDEPSAATAASSAGPVVRPGHQGEGRRGDVVHDVLVLLVLVVVVVMVVVVVGQWNSGVRRAWHRAHRVVGGVGLERVSLALGHGNVHGRQSLRASQQRLIQTRKYVVLELQGEATEEVMRTGNEGLRDGQENGKDTEKEGRRLPVQLGDEAGDEA</sequence>
<gene>
    <name evidence="3" type="ORF">EYF80_015327</name>
</gene>
<name>A0A4Z2I9D4_9TELE</name>
<organism evidence="3 4">
    <name type="scientific">Liparis tanakae</name>
    <name type="common">Tanaka's snailfish</name>
    <dbReference type="NCBI Taxonomy" id="230148"/>
    <lineage>
        <taxon>Eukaryota</taxon>
        <taxon>Metazoa</taxon>
        <taxon>Chordata</taxon>
        <taxon>Craniata</taxon>
        <taxon>Vertebrata</taxon>
        <taxon>Euteleostomi</taxon>
        <taxon>Actinopterygii</taxon>
        <taxon>Neopterygii</taxon>
        <taxon>Teleostei</taxon>
        <taxon>Neoteleostei</taxon>
        <taxon>Acanthomorphata</taxon>
        <taxon>Eupercaria</taxon>
        <taxon>Perciformes</taxon>
        <taxon>Cottioidei</taxon>
        <taxon>Cottales</taxon>
        <taxon>Liparidae</taxon>
        <taxon>Liparis</taxon>
    </lineage>
</organism>
<evidence type="ECO:0000256" key="2">
    <source>
        <dbReference type="SAM" id="Phobius"/>
    </source>
</evidence>
<dbReference type="AlphaFoldDB" id="A0A4Z2I9D4"/>
<feature type="region of interest" description="Disordered" evidence="1">
    <location>
        <begin position="26"/>
        <end position="54"/>
    </location>
</feature>
<keyword evidence="4" id="KW-1185">Reference proteome</keyword>
<comment type="caution">
    <text evidence="3">The sequence shown here is derived from an EMBL/GenBank/DDBJ whole genome shotgun (WGS) entry which is preliminary data.</text>
</comment>
<feature type="transmembrane region" description="Helical" evidence="2">
    <location>
        <begin position="63"/>
        <end position="83"/>
    </location>
</feature>
<dbReference type="Proteomes" id="UP000314294">
    <property type="component" value="Unassembled WGS sequence"/>
</dbReference>
<keyword evidence="2" id="KW-0472">Membrane</keyword>
<keyword evidence="2" id="KW-1133">Transmembrane helix</keyword>
<dbReference type="EMBL" id="SRLO01000113">
    <property type="protein sequence ID" value="TNN74547.1"/>
    <property type="molecule type" value="Genomic_DNA"/>
</dbReference>
<reference evidence="3 4" key="1">
    <citation type="submission" date="2019-03" db="EMBL/GenBank/DDBJ databases">
        <title>First draft genome of Liparis tanakae, snailfish: a comprehensive survey of snailfish specific genes.</title>
        <authorList>
            <person name="Kim W."/>
            <person name="Song I."/>
            <person name="Jeong J.-H."/>
            <person name="Kim D."/>
            <person name="Kim S."/>
            <person name="Ryu S."/>
            <person name="Song J.Y."/>
            <person name="Lee S.K."/>
        </authorList>
    </citation>
    <scope>NUCLEOTIDE SEQUENCE [LARGE SCALE GENOMIC DNA]</scope>
    <source>
        <tissue evidence="3">Muscle</tissue>
    </source>
</reference>
<evidence type="ECO:0000313" key="3">
    <source>
        <dbReference type="EMBL" id="TNN74547.1"/>
    </source>
</evidence>
<proteinExistence type="predicted"/>